<reference evidence="7" key="1">
    <citation type="submission" date="2020-05" db="UniProtKB">
        <authorList>
            <consortium name="EnsemblMetazoa"/>
        </authorList>
    </citation>
    <scope>IDENTIFICATION</scope>
    <source>
        <strain evidence="7">BB02</strain>
    </source>
</reference>
<dbReference type="AlphaFoldDB" id="A0A2C9KFC0"/>
<dbReference type="KEGG" id="bgt:106069899"/>
<dbReference type="STRING" id="6526.A0A2C9KFC0"/>
<comment type="subcellular location">
    <subcellularLocation>
        <location evidence="1">Membrane</location>
        <topology evidence="1">Single-pass membrane protein</topology>
    </subcellularLocation>
</comment>
<evidence type="ECO:0000256" key="1">
    <source>
        <dbReference type="ARBA" id="ARBA00004167"/>
    </source>
</evidence>
<keyword evidence="3" id="KW-0812">Transmembrane</keyword>
<dbReference type="Proteomes" id="UP000076420">
    <property type="component" value="Unassembled WGS sequence"/>
</dbReference>
<dbReference type="PANTHER" id="PTHR20988">
    <property type="entry name" value="TRANSMEMBRANE PROTEIN 183A-RELATED"/>
    <property type="match status" value="1"/>
</dbReference>
<dbReference type="GO" id="GO:0031647">
    <property type="term" value="P:regulation of protein stability"/>
    <property type="evidence" value="ECO:0007669"/>
    <property type="project" value="TreeGrafter"/>
</dbReference>
<dbReference type="VEuPathDB" id="VectorBase:BGLAX_028187"/>
<dbReference type="InterPro" id="IPR036047">
    <property type="entry name" value="F-box-like_dom_sf"/>
</dbReference>
<dbReference type="InterPro" id="IPR026509">
    <property type="entry name" value="TMEM183"/>
</dbReference>
<evidence type="ECO:0000256" key="5">
    <source>
        <dbReference type="ARBA" id="ARBA00023136"/>
    </source>
</evidence>
<dbReference type="PANTHER" id="PTHR20988:SF2">
    <property type="entry name" value="TRANSMEMBRANE PROTEIN 183A-RELATED"/>
    <property type="match status" value="1"/>
</dbReference>
<organism evidence="7 8">
    <name type="scientific">Biomphalaria glabrata</name>
    <name type="common">Bloodfluke planorb</name>
    <name type="synonym">Freshwater snail</name>
    <dbReference type="NCBI Taxonomy" id="6526"/>
    <lineage>
        <taxon>Eukaryota</taxon>
        <taxon>Metazoa</taxon>
        <taxon>Spiralia</taxon>
        <taxon>Lophotrochozoa</taxon>
        <taxon>Mollusca</taxon>
        <taxon>Gastropoda</taxon>
        <taxon>Heterobranchia</taxon>
        <taxon>Euthyneura</taxon>
        <taxon>Panpulmonata</taxon>
        <taxon>Hygrophila</taxon>
        <taxon>Lymnaeoidea</taxon>
        <taxon>Planorbidae</taxon>
        <taxon>Biomphalaria</taxon>
    </lineage>
</organism>
<evidence type="ECO:0000256" key="6">
    <source>
        <dbReference type="SAM" id="MobiDB-lite"/>
    </source>
</evidence>
<dbReference type="GO" id="GO:0016020">
    <property type="term" value="C:membrane"/>
    <property type="evidence" value="ECO:0007669"/>
    <property type="project" value="UniProtKB-SubCell"/>
</dbReference>
<dbReference type="OrthoDB" id="5955317at2759"/>
<keyword evidence="4" id="KW-1133">Transmembrane helix</keyword>
<keyword evidence="5" id="KW-0472">Membrane</keyword>
<dbReference type="EnsemblMetazoa" id="BGLB018737-RA">
    <property type="protein sequence ID" value="BGLB018737-PA"/>
    <property type="gene ID" value="BGLB018737"/>
</dbReference>
<sequence length="353" mass="40068">MPRDGKKAKRRHGHGLLSSSDVSLLDFADARIPQSCGRLRKSVISGMGAIPKTVSAQNIVQKEEEETLSWFEKDLEDFVIGDEPEQDEEDESGVKESSSVNSKDLKKKKRENCSGGIVYPADLWFLIGKYVHPEDIGRFAGTCQAARFVTHTSAFWRDLYVRYYGKGKDGLPEQVKPHSMEKLHGLRARVIRAMFILYQPLAQRVQSRGPMEDEPHLLIGHRCLLAWHQPAPKGWLFCFKFQKPSLQPLASKPATKIDIYKGYNDLFYNPEGGCSVLQVTCCHFASVQAVMGLLMNQVYVTLSAGFRHHRLRLHFDSRYTSNNHSSSDTVVVLDDVISIKVMKWWYPGYPFTS</sequence>
<protein>
    <recommendedName>
        <fullName evidence="9">Transmembrane protein 183</fullName>
    </recommendedName>
</protein>
<evidence type="ECO:0000313" key="7">
    <source>
        <dbReference type="EnsemblMetazoa" id="BGLB018737-PA"/>
    </source>
</evidence>
<evidence type="ECO:0000256" key="3">
    <source>
        <dbReference type="ARBA" id="ARBA00022692"/>
    </source>
</evidence>
<proteinExistence type="inferred from homology"/>
<gene>
    <name evidence="7" type="primary">106069899</name>
</gene>
<evidence type="ECO:0000256" key="2">
    <source>
        <dbReference type="ARBA" id="ARBA00006744"/>
    </source>
</evidence>
<dbReference type="GO" id="GO:0019005">
    <property type="term" value="C:SCF ubiquitin ligase complex"/>
    <property type="evidence" value="ECO:0007669"/>
    <property type="project" value="TreeGrafter"/>
</dbReference>
<accession>A0A2C9KFC0</accession>
<evidence type="ECO:0000256" key="4">
    <source>
        <dbReference type="ARBA" id="ARBA00022989"/>
    </source>
</evidence>
<comment type="similarity">
    <text evidence="2">Belongs to the TMEM183 family.</text>
</comment>
<evidence type="ECO:0000313" key="8">
    <source>
        <dbReference type="Proteomes" id="UP000076420"/>
    </source>
</evidence>
<feature type="region of interest" description="Disordered" evidence="6">
    <location>
        <begin position="83"/>
        <end position="106"/>
    </location>
</feature>
<dbReference type="RefSeq" id="XP_013085124.2">
    <property type="nucleotide sequence ID" value="XM_013229670.2"/>
</dbReference>
<evidence type="ECO:0008006" key="9">
    <source>
        <dbReference type="Google" id="ProtNLM"/>
    </source>
</evidence>
<name>A0A2C9KFC0_BIOGL</name>
<dbReference type="SUPFAM" id="SSF81383">
    <property type="entry name" value="F-box domain"/>
    <property type="match status" value="1"/>
</dbReference>
<dbReference type="VEuPathDB" id="VectorBase:BGLB018737"/>